<evidence type="ECO:0000256" key="1">
    <source>
        <dbReference type="ARBA" id="ARBA00007398"/>
    </source>
</evidence>
<comment type="similarity">
    <text evidence="1">Belongs to the asteroid family.</text>
</comment>
<dbReference type="PANTHER" id="PTHR15665">
    <property type="entry name" value="ASTEROID PROTEIN"/>
    <property type="match status" value="1"/>
</dbReference>
<accession>A0A420I517</accession>
<keyword evidence="3" id="KW-0648">Protein biosynthesis</keyword>
<dbReference type="InterPro" id="IPR026832">
    <property type="entry name" value="Asteroid"/>
</dbReference>
<dbReference type="Gene3D" id="3.40.50.1010">
    <property type="entry name" value="5'-nuclease"/>
    <property type="match status" value="1"/>
</dbReference>
<evidence type="ECO:0000313" key="4">
    <source>
        <dbReference type="Proteomes" id="UP000283383"/>
    </source>
</evidence>
<dbReference type="SUPFAM" id="SSF88723">
    <property type="entry name" value="PIN domain-like"/>
    <property type="match status" value="1"/>
</dbReference>
<protein>
    <submittedName>
        <fullName evidence="3">Putative dna replication initiation factor cdc45</fullName>
    </submittedName>
</protein>
<sequence length="605" mass="68608">MGVSRLISTLKCFARPQSLEGVAVVIDGNALAYHIYYSCLGARSRTKNAFEAQPKYTELSELTYAWLEALIQSKMTIEKIYFDGFLPPSKLETRLSRLTTVTLQLQRYFRSYAIQFQNSTIHKKEDDDHVSLFGTHCLPVQFASLPPLPFIVSAVLETLCKSEKYKDRTEVVPWEADLYCAMYVKKNGGIVLTGDSDLLIHDLGPDGKVCFFNDIEQSSLGSKLSSLVYHPSAIISTLGLEKSHGLSCLAFEVLKEPHHNSLSTIFQQALCLKAAKKYPIEYQNFTSEYAVTFTKDNLEAKESQKILLGLQTLDPRVSEYVLQFPRLARAARQLISINSRQTPYNVFLPFLLDSPTRTSSWEISANIRELAYGLVNLMVPLEERVTTVVEYRRQQAKNGGRVLSLPSFTDLPTLCNSYLDLLLTLKKKLPDLSHEQFWIASAVYQEKEWSESQGKKSLSELVREFLDLDLSSDQVHRWDIIHLVAQIDGSLYSLRILYQVASIVMNHGCGGSIPPALRQLYQFLRDLPNIVNFQDFDSITYFLHDQLEIILMVIDDILGLAHDQEILDRMGITQEVNVPQIEEASRQISHIDLMSNNPFALLGLE</sequence>
<organism evidence="3 4">
    <name type="scientific">Golovinomyces cichoracearum</name>
    <dbReference type="NCBI Taxonomy" id="62708"/>
    <lineage>
        <taxon>Eukaryota</taxon>
        <taxon>Fungi</taxon>
        <taxon>Dikarya</taxon>
        <taxon>Ascomycota</taxon>
        <taxon>Pezizomycotina</taxon>
        <taxon>Leotiomycetes</taxon>
        <taxon>Erysiphales</taxon>
        <taxon>Erysiphaceae</taxon>
        <taxon>Golovinomyces</taxon>
    </lineage>
</organism>
<proteinExistence type="inferred from homology"/>
<dbReference type="STRING" id="62708.A0A420I517"/>
<keyword evidence="4" id="KW-1185">Reference proteome</keyword>
<gene>
    <name evidence="3" type="ORF">GcM3_129009</name>
</gene>
<dbReference type="EMBL" id="MCBQ01012968">
    <property type="protein sequence ID" value="RKF64797.1"/>
    <property type="molecule type" value="Genomic_DNA"/>
</dbReference>
<reference evidence="3 4" key="1">
    <citation type="journal article" date="2018" name="BMC Genomics">
        <title>Comparative genome analyses reveal sequence features reflecting distinct modes of host-adaptation between dicot and monocot powdery mildew.</title>
        <authorList>
            <person name="Wu Y."/>
            <person name="Ma X."/>
            <person name="Pan Z."/>
            <person name="Kale S.D."/>
            <person name="Song Y."/>
            <person name="King H."/>
            <person name="Zhang Q."/>
            <person name="Presley C."/>
            <person name="Deng X."/>
            <person name="Wei C.I."/>
            <person name="Xiao S."/>
        </authorList>
    </citation>
    <scope>NUCLEOTIDE SEQUENCE [LARGE SCALE GENOMIC DNA]</scope>
    <source>
        <strain evidence="3">UMSG3</strain>
    </source>
</reference>
<keyword evidence="3" id="KW-0396">Initiation factor</keyword>
<dbReference type="InterPro" id="IPR039436">
    <property type="entry name" value="Asteroid_dom"/>
</dbReference>
<name>A0A420I517_9PEZI</name>
<dbReference type="PANTHER" id="PTHR15665:SF1">
    <property type="entry name" value="PROTEIN ASTEROID HOMOLOG 1"/>
    <property type="match status" value="1"/>
</dbReference>
<dbReference type="InterPro" id="IPR029060">
    <property type="entry name" value="PIN-like_dom_sf"/>
</dbReference>
<evidence type="ECO:0000259" key="2">
    <source>
        <dbReference type="Pfam" id="PF12813"/>
    </source>
</evidence>
<feature type="domain" description="Asteroid" evidence="2">
    <location>
        <begin position="149"/>
        <end position="397"/>
    </location>
</feature>
<comment type="caution">
    <text evidence="3">The sequence shown here is derived from an EMBL/GenBank/DDBJ whole genome shotgun (WGS) entry which is preliminary data.</text>
</comment>
<dbReference type="Proteomes" id="UP000283383">
    <property type="component" value="Unassembled WGS sequence"/>
</dbReference>
<evidence type="ECO:0000313" key="3">
    <source>
        <dbReference type="EMBL" id="RKF64797.1"/>
    </source>
</evidence>
<dbReference type="GO" id="GO:0003743">
    <property type="term" value="F:translation initiation factor activity"/>
    <property type="evidence" value="ECO:0007669"/>
    <property type="project" value="UniProtKB-KW"/>
</dbReference>
<dbReference type="AlphaFoldDB" id="A0A420I517"/>
<dbReference type="Pfam" id="PF12813">
    <property type="entry name" value="XPG_I_2"/>
    <property type="match status" value="1"/>
</dbReference>